<reference evidence="1 2" key="1">
    <citation type="journal article" date="2019" name="Int. J. Syst. Evol. Microbiol.">
        <title>The Global Catalogue of Microorganisms (GCM) 10K type strain sequencing project: providing services to taxonomists for standard genome sequencing and annotation.</title>
        <authorList>
            <consortium name="The Broad Institute Genomics Platform"/>
            <consortium name="The Broad Institute Genome Sequencing Center for Infectious Disease"/>
            <person name="Wu L."/>
            <person name="Ma J."/>
        </authorList>
    </citation>
    <scope>NUCLEOTIDE SEQUENCE [LARGE SCALE GENOMIC DNA]</scope>
    <source>
        <strain evidence="1 2">JCM 14969</strain>
    </source>
</reference>
<proteinExistence type="predicted"/>
<organism evidence="1 2">
    <name type="scientific">Kribbella sancticallisti</name>
    <dbReference type="NCBI Taxonomy" id="460087"/>
    <lineage>
        <taxon>Bacteria</taxon>
        <taxon>Bacillati</taxon>
        <taxon>Actinomycetota</taxon>
        <taxon>Actinomycetes</taxon>
        <taxon>Propionibacteriales</taxon>
        <taxon>Kribbellaceae</taxon>
        <taxon>Kribbella</taxon>
    </lineage>
</organism>
<sequence>MRGPHWSVAVEAEGRVLLVRFVRMGIGPAVVNGFVRTPAAVRTVPGKDLPPIRYYLVIRRNRPADNRLDMLRTLLTRFVV</sequence>
<keyword evidence="2" id="KW-1185">Reference proteome</keyword>
<name>A0ABN2EU76_9ACTN</name>
<accession>A0ABN2EU76</accession>
<evidence type="ECO:0000313" key="1">
    <source>
        <dbReference type="EMBL" id="GAA1617258.1"/>
    </source>
</evidence>
<evidence type="ECO:0000313" key="2">
    <source>
        <dbReference type="Proteomes" id="UP001500393"/>
    </source>
</evidence>
<evidence type="ECO:0008006" key="3">
    <source>
        <dbReference type="Google" id="ProtNLM"/>
    </source>
</evidence>
<protein>
    <recommendedName>
        <fullName evidence="3">LysR substrate binding domain-containing protein</fullName>
    </recommendedName>
</protein>
<dbReference type="EMBL" id="BAAAOS010000068">
    <property type="protein sequence ID" value="GAA1617258.1"/>
    <property type="molecule type" value="Genomic_DNA"/>
</dbReference>
<dbReference type="Proteomes" id="UP001500393">
    <property type="component" value="Unassembled WGS sequence"/>
</dbReference>
<gene>
    <name evidence="1" type="ORF">GCM10009789_84010</name>
</gene>
<comment type="caution">
    <text evidence="1">The sequence shown here is derived from an EMBL/GenBank/DDBJ whole genome shotgun (WGS) entry which is preliminary data.</text>
</comment>
<dbReference type="SUPFAM" id="SSF53850">
    <property type="entry name" value="Periplasmic binding protein-like II"/>
    <property type="match status" value="1"/>
</dbReference>